<evidence type="ECO:0000259" key="2">
    <source>
        <dbReference type="Pfam" id="PF04205"/>
    </source>
</evidence>
<feature type="region of interest" description="Disordered" evidence="1">
    <location>
        <begin position="1"/>
        <end position="21"/>
    </location>
</feature>
<evidence type="ECO:0000256" key="1">
    <source>
        <dbReference type="SAM" id="MobiDB-lite"/>
    </source>
</evidence>
<comment type="caution">
    <text evidence="3">The sequence shown here is derived from an EMBL/GenBank/DDBJ whole genome shotgun (WGS) entry which is preliminary data.</text>
</comment>
<feature type="domain" description="FMN-binding" evidence="2">
    <location>
        <begin position="19"/>
        <end position="55"/>
    </location>
</feature>
<name>A0A660A745_STRPY</name>
<sequence length="70" mass="7614">EYNKNMKAKSGVSSKEATEKLNSQLVEKQNLDDVEVVSGATHTSENFKKSTEALLEAAKEGKTDTIDLGK</sequence>
<organism evidence="3 4">
    <name type="scientific">Streptococcus pyogenes</name>
    <dbReference type="NCBI Taxonomy" id="1314"/>
    <lineage>
        <taxon>Bacteria</taxon>
        <taxon>Bacillati</taxon>
        <taxon>Bacillota</taxon>
        <taxon>Bacilli</taxon>
        <taxon>Lactobacillales</taxon>
        <taxon>Streptococcaceae</taxon>
        <taxon>Streptococcus</taxon>
    </lineage>
</organism>
<proteinExistence type="predicted"/>
<evidence type="ECO:0000313" key="4">
    <source>
        <dbReference type="Proteomes" id="UP000316580"/>
    </source>
</evidence>
<dbReference type="GO" id="GO:0010181">
    <property type="term" value="F:FMN binding"/>
    <property type="evidence" value="ECO:0007669"/>
    <property type="project" value="InterPro"/>
</dbReference>
<reference evidence="3 4" key="1">
    <citation type="submission" date="2019-05" db="EMBL/GenBank/DDBJ databases">
        <title>Novel genomic isolates of S.pyogenes and S.dysgalactiae subsp. equisimilis associated to necrotising fasciitis (NSTI).</title>
        <authorList>
            <person name="Barrantes I."/>
        </authorList>
    </citation>
    <scope>NUCLEOTIDE SEQUENCE [LARGE SCALE GENOMIC DNA]</scope>
    <source>
        <strain evidence="3 4">SPY6028</strain>
    </source>
</reference>
<dbReference type="InterPro" id="IPR007329">
    <property type="entry name" value="FMN-bd"/>
</dbReference>
<feature type="compositionally biased region" description="Polar residues" evidence="1">
    <location>
        <begin position="11"/>
        <end position="21"/>
    </location>
</feature>
<protein>
    <submittedName>
        <fullName evidence="3">FMN-binding protein</fullName>
    </submittedName>
</protein>
<gene>
    <name evidence="3" type="ORF">FGO82_01430</name>
</gene>
<accession>A0A660A745</accession>
<dbReference type="Proteomes" id="UP000316580">
    <property type="component" value="Unassembled WGS sequence"/>
</dbReference>
<evidence type="ECO:0000313" key="3">
    <source>
        <dbReference type="EMBL" id="TNY48468.1"/>
    </source>
</evidence>
<dbReference type="Gene3D" id="3.90.1010.20">
    <property type="match status" value="1"/>
</dbReference>
<dbReference type="Pfam" id="PF04205">
    <property type="entry name" value="FMN_bind"/>
    <property type="match status" value="1"/>
</dbReference>
<feature type="non-terminal residue" evidence="3">
    <location>
        <position position="1"/>
    </location>
</feature>
<dbReference type="AlphaFoldDB" id="A0A660A745"/>
<dbReference type="RefSeq" id="WP_156141635.1">
    <property type="nucleotide sequence ID" value="NZ_VCID01000323.1"/>
</dbReference>
<dbReference type="GO" id="GO:0016020">
    <property type="term" value="C:membrane"/>
    <property type="evidence" value="ECO:0007669"/>
    <property type="project" value="InterPro"/>
</dbReference>
<dbReference type="EMBL" id="VCID01000323">
    <property type="protein sequence ID" value="TNY48468.1"/>
    <property type="molecule type" value="Genomic_DNA"/>
</dbReference>